<evidence type="ECO:0000313" key="5">
    <source>
        <dbReference type="EMBL" id="GAA1708448.1"/>
    </source>
</evidence>
<proteinExistence type="predicted"/>
<evidence type="ECO:0000256" key="2">
    <source>
        <dbReference type="ARBA" id="ARBA00023125"/>
    </source>
</evidence>
<feature type="region of interest" description="Disordered" evidence="3">
    <location>
        <begin position="329"/>
        <end position="387"/>
    </location>
</feature>
<keyword evidence="1" id="KW-0235">DNA replication</keyword>
<reference evidence="6" key="1">
    <citation type="journal article" date="2019" name="Int. J. Syst. Evol. Microbiol.">
        <title>The Global Catalogue of Microorganisms (GCM) 10K type strain sequencing project: providing services to taxonomists for standard genome sequencing and annotation.</title>
        <authorList>
            <consortium name="The Broad Institute Genomics Platform"/>
            <consortium name="The Broad Institute Genome Sequencing Center for Infectious Disease"/>
            <person name="Wu L."/>
            <person name="Ma J."/>
        </authorList>
    </citation>
    <scope>NUCLEOTIDE SEQUENCE [LARGE SCALE GENOMIC DNA]</scope>
    <source>
        <strain evidence="6">JCM 13244</strain>
    </source>
</reference>
<evidence type="ECO:0000259" key="4">
    <source>
        <dbReference type="Pfam" id="PF00772"/>
    </source>
</evidence>
<keyword evidence="2" id="KW-0238">DNA-binding</keyword>
<dbReference type="Gene3D" id="1.10.860.10">
    <property type="entry name" value="DNAb Helicase, Chain A"/>
    <property type="match status" value="2"/>
</dbReference>
<sequence length="387" mass="41396">MTPLLQAEQAVLGAVLLEPRQLGHLAGWLRPEHFYRPAHAALYGAMLDLHASGHPATTAPADVPVPLTWVNDTRDKASEHTRGVTAAYVHSLPSACPRPAHAPVYGRMVLEGAIHRSVTQHAVRLHHAARGAGVEETLHHAQVLADVLTELARRWGTEPRPAPPGTPSPASAPAPGRAKEQVLAEEEFLLGMLTTQPQQLGEVVHWLRPEDFADPGHRQIYGALGALHHRGEPVDQLTVLWECQRRGVFADGTLEPDRVRRLCDTTAGGSAGHFGEQVLDASLLRTAAASARQIRDLAENDALAAGQLISQAFSALTPLDQARRRRATAIGGPEPDKAPKSSPAPPPTHAAAARARSPALRTETKTPPSTTTPPSTSPLQLLRRGPS</sequence>
<feature type="region of interest" description="Disordered" evidence="3">
    <location>
        <begin position="156"/>
        <end position="179"/>
    </location>
</feature>
<dbReference type="InterPro" id="IPR016136">
    <property type="entry name" value="DNA_helicase_N/primase_C"/>
</dbReference>
<accession>A0ABP4UMT7</accession>
<dbReference type="Proteomes" id="UP001499947">
    <property type="component" value="Unassembled WGS sequence"/>
</dbReference>
<feature type="compositionally biased region" description="Low complexity" evidence="3">
    <location>
        <begin position="349"/>
        <end position="359"/>
    </location>
</feature>
<dbReference type="InterPro" id="IPR036185">
    <property type="entry name" value="DNA_heli_DnaB-like_N_sf"/>
</dbReference>
<protein>
    <submittedName>
        <fullName evidence="5">DnaB-like helicase N-terminal domain-containing protein</fullName>
    </submittedName>
</protein>
<evidence type="ECO:0000313" key="6">
    <source>
        <dbReference type="Proteomes" id="UP001499947"/>
    </source>
</evidence>
<feature type="domain" description="DNA helicase DnaB-like N-terminal" evidence="4">
    <location>
        <begin position="5"/>
        <end position="110"/>
    </location>
</feature>
<organism evidence="5 6">
    <name type="scientific">Streptomyces yatensis</name>
    <dbReference type="NCBI Taxonomy" id="155177"/>
    <lineage>
        <taxon>Bacteria</taxon>
        <taxon>Bacillati</taxon>
        <taxon>Actinomycetota</taxon>
        <taxon>Actinomycetes</taxon>
        <taxon>Kitasatosporales</taxon>
        <taxon>Streptomycetaceae</taxon>
        <taxon>Streptomyces</taxon>
        <taxon>Streptomyces violaceusniger group</taxon>
    </lineage>
</organism>
<evidence type="ECO:0000256" key="3">
    <source>
        <dbReference type="SAM" id="MobiDB-lite"/>
    </source>
</evidence>
<name>A0ABP4UMT7_9ACTN</name>
<comment type="caution">
    <text evidence="5">The sequence shown here is derived from an EMBL/GenBank/DDBJ whole genome shotgun (WGS) entry which is preliminary data.</text>
</comment>
<dbReference type="EMBL" id="BAAALR010000063">
    <property type="protein sequence ID" value="GAA1708448.1"/>
    <property type="molecule type" value="Genomic_DNA"/>
</dbReference>
<dbReference type="PANTHER" id="PTHR30153">
    <property type="entry name" value="REPLICATIVE DNA HELICASE DNAB"/>
    <property type="match status" value="1"/>
</dbReference>
<gene>
    <name evidence="5" type="ORF">GCM10009680_56630</name>
</gene>
<feature type="domain" description="DNA helicase DnaB-like N-terminal" evidence="4">
    <location>
        <begin position="181"/>
        <end position="251"/>
    </location>
</feature>
<dbReference type="PANTHER" id="PTHR30153:SF2">
    <property type="entry name" value="REPLICATIVE DNA HELICASE"/>
    <property type="match status" value="1"/>
</dbReference>
<dbReference type="RefSeq" id="WP_211122343.1">
    <property type="nucleotide sequence ID" value="NZ_BAAALR010000063.1"/>
</dbReference>
<dbReference type="Pfam" id="PF00772">
    <property type="entry name" value="DnaB"/>
    <property type="match status" value="2"/>
</dbReference>
<dbReference type="SUPFAM" id="SSF48024">
    <property type="entry name" value="N-terminal domain of DnaB helicase"/>
    <property type="match status" value="2"/>
</dbReference>
<feature type="compositionally biased region" description="Low complexity" evidence="3">
    <location>
        <begin position="366"/>
        <end position="378"/>
    </location>
</feature>
<feature type="compositionally biased region" description="Pro residues" evidence="3">
    <location>
        <begin position="160"/>
        <end position="172"/>
    </location>
</feature>
<keyword evidence="6" id="KW-1185">Reference proteome</keyword>
<evidence type="ECO:0000256" key="1">
    <source>
        <dbReference type="ARBA" id="ARBA00022705"/>
    </source>
</evidence>
<dbReference type="InterPro" id="IPR007693">
    <property type="entry name" value="DNA_helicase_DnaB-like_N"/>
</dbReference>